<feature type="region of interest" description="Disordered" evidence="4">
    <location>
        <begin position="1"/>
        <end position="73"/>
    </location>
</feature>
<feature type="compositionally biased region" description="Low complexity" evidence="4">
    <location>
        <begin position="235"/>
        <end position="247"/>
    </location>
</feature>
<dbReference type="GO" id="GO:0000976">
    <property type="term" value="F:transcription cis-regulatory region binding"/>
    <property type="evidence" value="ECO:0007669"/>
    <property type="project" value="InterPro"/>
</dbReference>
<evidence type="ECO:0000256" key="2">
    <source>
        <dbReference type="ARBA" id="ARBA00023242"/>
    </source>
</evidence>
<evidence type="ECO:0000313" key="6">
    <source>
        <dbReference type="EMBL" id="KAH0537796.1"/>
    </source>
</evidence>
<feature type="region of interest" description="Disordered" evidence="4">
    <location>
        <begin position="166"/>
        <end position="284"/>
    </location>
</feature>
<dbReference type="OrthoDB" id="2285533at2759"/>
<feature type="compositionally biased region" description="Low complexity" evidence="4">
    <location>
        <begin position="264"/>
        <end position="283"/>
    </location>
</feature>
<reference evidence="6" key="1">
    <citation type="submission" date="2021-03" db="EMBL/GenBank/DDBJ databases">
        <title>Comparative genomics and phylogenomic investigation of the class Geoglossomycetes provide insights into ecological specialization and systematics.</title>
        <authorList>
            <person name="Melie T."/>
            <person name="Pirro S."/>
            <person name="Miller A.N."/>
            <person name="Quandt A."/>
        </authorList>
    </citation>
    <scope>NUCLEOTIDE SEQUENCE</scope>
    <source>
        <strain evidence="6">GBOQ0MN5Z8</strain>
    </source>
</reference>
<dbReference type="CDD" id="cd14688">
    <property type="entry name" value="bZIP_YAP"/>
    <property type="match status" value="1"/>
</dbReference>
<dbReference type="AlphaFoldDB" id="A0A9P8KW02"/>
<evidence type="ECO:0000259" key="5">
    <source>
        <dbReference type="PROSITE" id="PS00036"/>
    </source>
</evidence>
<dbReference type="PANTHER" id="PTHR40621:SF9">
    <property type="entry name" value="MEAB PROTEIN"/>
    <property type="match status" value="1"/>
</dbReference>
<keyword evidence="2" id="KW-0539">Nucleus</keyword>
<dbReference type="PANTHER" id="PTHR40621">
    <property type="entry name" value="TRANSCRIPTION FACTOR KAPC-RELATED"/>
    <property type="match status" value="1"/>
</dbReference>
<evidence type="ECO:0000256" key="4">
    <source>
        <dbReference type="SAM" id="MobiDB-lite"/>
    </source>
</evidence>
<feature type="coiled-coil region" evidence="3">
    <location>
        <begin position="82"/>
        <end position="109"/>
    </location>
</feature>
<feature type="compositionally biased region" description="Low complexity" evidence="4">
    <location>
        <begin position="199"/>
        <end position="219"/>
    </location>
</feature>
<dbReference type="GO" id="GO:0001228">
    <property type="term" value="F:DNA-binding transcription activator activity, RNA polymerase II-specific"/>
    <property type="evidence" value="ECO:0007669"/>
    <property type="project" value="TreeGrafter"/>
</dbReference>
<dbReference type="InterPro" id="IPR046347">
    <property type="entry name" value="bZIP_sf"/>
</dbReference>
<organism evidence="6 7">
    <name type="scientific">Glutinoglossum americanum</name>
    <dbReference type="NCBI Taxonomy" id="1670608"/>
    <lineage>
        <taxon>Eukaryota</taxon>
        <taxon>Fungi</taxon>
        <taxon>Dikarya</taxon>
        <taxon>Ascomycota</taxon>
        <taxon>Pezizomycotina</taxon>
        <taxon>Geoglossomycetes</taxon>
        <taxon>Geoglossales</taxon>
        <taxon>Geoglossaceae</taxon>
        <taxon>Glutinoglossum</taxon>
    </lineage>
</organism>
<dbReference type="SUPFAM" id="SSF57959">
    <property type="entry name" value="Leucine zipper domain"/>
    <property type="match status" value="1"/>
</dbReference>
<protein>
    <recommendedName>
        <fullName evidence="5">BZIP domain-containing protein</fullName>
    </recommendedName>
</protein>
<dbReference type="PROSITE" id="PS00036">
    <property type="entry name" value="BZIP_BASIC"/>
    <property type="match status" value="1"/>
</dbReference>
<name>A0A9P8KW02_9PEZI</name>
<accession>A0A9P8KW02</accession>
<dbReference type="SMART" id="SM00338">
    <property type="entry name" value="BRLZ"/>
    <property type="match status" value="1"/>
</dbReference>
<feature type="compositionally biased region" description="Polar residues" evidence="4">
    <location>
        <begin position="248"/>
        <end position="257"/>
    </location>
</feature>
<comment type="caution">
    <text evidence="6">The sequence shown here is derived from an EMBL/GenBank/DDBJ whole genome shotgun (WGS) entry which is preliminary data.</text>
</comment>
<comment type="subcellular location">
    <subcellularLocation>
        <location evidence="1">Nucleus</location>
    </subcellularLocation>
</comment>
<gene>
    <name evidence="6" type="ORF">FGG08_005478</name>
</gene>
<sequence length="381" mass="41551">MSFGIPGHDDMTVVGKAEPGRDGSTSSLGSSPEPEIDSFPTETTGTQKRKGGRKPIYATSEERKQRNRQAQAAFRERRTEYIKHLEATIKNHEETLASLQQSHRSAADECLMLRYKNSLLERILLEKGIDVQAELRAKTGSPHVGPLSVATPATETPPMQRAIMNRHHQARRSHSGIAPKIEPNNQLQHGSRGHVFTGQSPQLQPTPPSQAASSNPTSPIYGVMTPPASDRLAQHQHQQQQQHRQQQAPNTHPQTAYSIPMAVTSSSGPSHISITSGPGSSGTCKQEYEAQADMVDDQDTSDHSTAPGPFSQAFLQQATHGLPVSQHVPPQSLHQGDTTGPFDAVNQLFDPYDPMLDADPFGLSASMHFPTPFSFETSSMR</sequence>
<feature type="domain" description="BZIP" evidence="5">
    <location>
        <begin position="63"/>
        <end position="77"/>
    </location>
</feature>
<dbReference type="Proteomes" id="UP000698800">
    <property type="component" value="Unassembled WGS sequence"/>
</dbReference>
<proteinExistence type="predicted"/>
<dbReference type="InterPro" id="IPR050936">
    <property type="entry name" value="AP-1-like"/>
</dbReference>
<dbReference type="GO" id="GO:0090575">
    <property type="term" value="C:RNA polymerase II transcription regulator complex"/>
    <property type="evidence" value="ECO:0007669"/>
    <property type="project" value="TreeGrafter"/>
</dbReference>
<dbReference type="EMBL" id="JAGHQL010000131">
    <property type="protein sequence ID" value="KAH0537796.1"/>
    <property type="molecule type" value="Genomic_DNA"/>
</dbReference>
<keyword evidence="7" id="KW-1185">Reference proteome</keyword>
<evidence type="ECO:0000256" key="1">
    <source>
        <dbReference type="ARBA" id="ARBA00004123"/>
    </source>
</evidence>
<dbReference type="InterPro" id="IPR004827">
    <property type="entry name" value="bZIP"/>
</dbReference>
<dbReference type="Gene3D" id="1.20.5.170">
    <property type="match status" value="1"/>
</dbReference>
<evidence type="ECO:0000313" key="7">
    <source>
        <dbReference type="Proteomes" id="UP000698800"/>
    </source>
</evidence>
<keyword evidence="3" id="KW-0175">Coiled coil</keyword>
<evidence type="ECO:0000256" key="3">
    <source>
        <dbReference type="SAM" id="Coils"/>
    </source>
</evidence>